<proteinExistence type="predicted"/>
<keyword evidence="2" id="KW-1185">Reference proteome</keyword>
<dbReference type="Proteomes" id="UP001202244">
    <property type="component" value="Chromosome"/>
</dbReference>
<reference evidence="1 2" key="1">
    <citation type="journal article" date="2023" name="Microbiol. Spectr.">
        <title>Synergy between Genome Mining, Metabolomics, and Bioinformatics Uncovers Antibacterial Chlorinated Carbazole Alkaloids and Their Biosynthetic Gene Cluster from Streptomyces tubbatahanensis sp. nov., a Novel Actinomycete Isolated from Sulu Sea, Philippines.</title>
        <authorList>
            <person name="Tenebro C.P."/>
            <person name="Trono D.J.V.L."/>
            <person name="Balida L.A.P."/>
            <person name="Bayog L.K.A."/>
            <person name="Bruna J.R."/>
            <person name="Sabido E.M."/>
            <person name="Caspe D.P.C."/>
            <person name="de Los Santos E.L.C."/>
            <person name="Saludes J.P."/>
            <person name="Dalisay D.S."/>
        </authorList>
    </citation>
    <scope>NUCLEOTIDE SEQUENCE [LARGE SCALE GENOMIC DNA]</scope>
    <source>
        <strain evidence="1 2">DSD3025</strain>
    </source>
</reference>
<dbReference type="RefSeq" id="WP_242756663.1">
    <property type="nucleotide sequence ID" value="NZ_CP093846.1"/>
</dbReference>
<evidence type="ECO:0000313" key="1">
    <source>
        <dbReference type="EMBL" id="UNT00574.1"/>
    </source>
</evidence>
<dbReference type="InterPro" id="IPR048167">
    <property type="entry name" value="AQJ64_40280-like"/>
</dbReference>
<accession>A0ABY3Y1W0</accession>
<gene>
    <name evidence="1" type="ORF">MMF93_31935</name>
</gene>
<organism evidence="1 2">
    <name type="scientific">Streptomyces tubbatahanensis</name>
    <dbReference type="NCBI Taxonomy" id="2923272"/>
    <lineage>
        <taxon>Bacteria</taxon>
        <taxon>Bacillati</taxon>
        <taxon>Actinomycetota</taxon>
        <taxon>Actinomycetes</taxon>
        <taxon>Kitasatosporales</taxon>
        <taxon>Streptomycetaceae</taxon>
        <taxon>Streptomyces</taxon>
    </lineage>
</organism>
<dbReference type="NCBIfam" id="NF041588">
    <property type="entry name" value="AQJ64_40280_fam"/>
    <property type="match status" value="1"/>
</dbReference>
<name>A0ABY3Y1W0_9ACTN</name>
<sequence>MGADIRATVEWVDARERLPEDGMPVAAATSGRYPSGSADAPHPEAGVEFWLVMPMVFSHLHFAEDGSEHHDCFIDSDRLIRLPCGRGDAYPVTHWAYLPTLPGTDEHYLRGGEARAALGDAQS</sequence>
<protein>
    <submittedName>
        <fullName evidence="1">Amine oxidase</fullName>
    </submittedName>
</protein>
<dbReference type="EMBL" id="CP093846">
    <property type="protein sequence ID" value="UNT00574.1"/>
    <property type="molecule type" value="Genomic_DNA"/>
</dbReference>
<evidence type="ECO:0000313" key="2">
    <source>
        <dbReference type="Proteomes" id="UP001202244"/>
    </source>
</evidence>